<sequence>MPSKEERIKVAQATGALQAGKLPSQKQVSKVIDLILKSDTLKSTGGEHTRTARLGPEGQRVLENVKSVLAAGKAWGEAKNGNDLLQNFFYNAATSDLEVDASTPHPPPKKELSRDAQRAMESFRTIASLIVTNPAFRQLGSDAILLTRDLFADVASAAADQAKAAAEKSRPSQQERKEGVDFDALQKKGKKTAKGVKSGKIQAEARESIWDEVEKAKQWADDNLPEGEEARDRMITKLQEVITSAQENPDYKRSITTIVNLVKKYTHKAEEALDEAKKTDISDEDEKIQQAGRDLKQFVEKVSNKSLDEVIAALRKVGEDVQNNDKLGAYFNALDQYLDRLLYQPGYVASRQAYNKASSLYDDGKSLLTENDEFKRDAGALQEQLEALVDGISNDGPTNDFINALENLADSFATAGQIGLGSLKIDGQGLYRDFADVILPRLVGLIKEIPLPRIEYKSEEIDLVIDDINLESASFIPDSIRFVQNNDLRFTQGYATYASEYDGSMRLRVQGLHLSASNIAFWVHRKTGMTFEDAGLLDFDFGPQGITFDVTLENADEEDQETFFTVKSVEVQMPDFDYSISKNSAWFATWFAKPIIRAFVKRNMTDAIEAQIAEYLRQADFRLYGLQQRAIAAANAKPSASNFISAIVNDSIFPRSSSVSVKSAGVVKYGRRGEYILHVGVDEELFPDQPPSEISNSRREKLKQTSAALTQQARGAVDQFKADANKTADKGKKEANELDARKKEQQRREERTEGWRSDAFDV</sequence>
<dbReference type="Gene3D" id="3.15.10.10">
    <property type="entry name" value="Bactericidal permeability-increasing protein, domain 1"/>
    <property type="match status" value="1"/>
</dbReference>
<dbReference type="Proteomes" id="UP000193986">
    <property type="component" value="Unassembled WGS sequence"/>
</dbReference>
<reference evidence="3 4" key="1">
    <citation type="submission" date="2016-07" db="EMBL/GenBank/DDBJ databases">
        <title>Pervasive Adenine N6-methylation of Active Genes in Fungi.</title>
        <authorList>
            <consortium name="DOE Joint Genome Institute"/>
            <person name="Mondo S.J."/>
            <person name="Dannebaum R.O."/>
            <person name="Kuo R.C."/>
            <person name="Labutti K."/>
            <person name="Haridas S."/>
            <person name="Kuo A."/>
            <person name="Salamov A."/>
            <person name="Ahrendt S.R."/>
            <person name="Lipzen A."/>
            <person name="Sullivan W."/>
            <person name="Andreopoulos W.B."/>
            <person name="Clum A."/>
            <person name="Lindquist E."/>
            <person name="Daum C."/>
            <person name="Ramamoorthy G.K."/>
            <person name="Gryganskyi A."/>
            <person name="Culley D."/>
            <person name="Magnuson J.K."/>
            <person name="James T.Y."/>
            <person name="O'Malley M.A."/>
            <person name="Stajich J.E."/>
            <person name="Spatafora J.W."/>
            <person name="Visel A."/>
            <person name="Grigoriev I.V."/>
        </authorList>
    </citation>
    <scope>NUCLEOTIDE SEQUENCE [LARGE SCALE GENOMIC DNA]</scope>
    <source>
        <strain evidence="3 4">68-887.2</strain>
    </source>
</reference>
<dbReference type="STRING" id="71784.A0A1Y2ASV6"/>
<feature type="compositionally biased region" description="Basic and acidic residues" evidence="1">
    <location>
        <begin position="165"/>
        <end position="186"/>
    </location>
</feature>
<organism evidence="3 4">
    <name type="scientific">Naematelia encephala</name>
    <dbReference type="NCBI Taxonomy" id="71784"/>
    <lineage>
        <taxon>Eukaryota</taxon>
        <taxon>Fungi</taxon>
        <taxon>Dikarya</taxon>
        <taxon>Basidiomycota</taxon>
        <taxon>Agaricomycotina</taxon>
        <taxon>Tremellomycetes</taxon>
        <taxon>Tremellales</taxon>
        <taxon>Naemateliaceae</taxon>
        <taxon>Naematelia</taxon>
    </lineage>
</organism>
<dbReference type="InterPro" id="IPR045967">
    <property type="entry name" value="HAM1-like_N"/>
</dbReference>
<evidence type="ECO:0000256" key="1">
    <source>
        <dbReference type="SAM" id="MobiDB-lite"/>
    </source>
</evidence>
<feature type="compositionally biased region" description="Polar residues" evidence="1">
    <location>
        <begin position="704"/>
        <end position="713"/>
    </location>
</feature>
<dbReference type="InParanoid" id="A0A1Y2ASV6"/>
<feature type="compositionally biased region" description="Basic and acidic residues" evidence="1">
    <location>
        <begin position="720"/>
        <end position="762"/>
    </location>
</feature>
<evidence type="ECO:0000259" key="2">
    <source>
        <dbReference type="Pfam" id="PF19343"/>
    </source>
</evidence>
<comment type="caution">
    <text evidence="3">The sequence shown here is derived from an EMBL/GenBank/DDBJ whole genome shotgun (WGS) entry which is preliminary data.</text>
</comment>
<name>A0A1Y2ASV6_9TREE</name>
<dbReference type="PANTHER" id="PTHR31138:SF1">
    <property type="entry name" value="PDZ DOMAIN-CONTAINING PROTEIN"/>
    <property type="match status" value="1"/>
</dbReference>
<dbReference type="OrthoDB" id="5407957at2759"/>
<feature type="region of interest" description="Disordered" evidence="1">
    <location>
        <begin position="163"/>
        <end position="198"/>
    </location>
</feature>
<feature type="domain" description="HAM1-like N-terminal" evidence="2">
    <location>
        <begin position="166"/>
        <end position="559"/>
    </location>
</feature>
<dbReference type="EMBL" id="MCFC01000055">
    <property type="protein sequence ID" value="ORY25632.1"/>
    <property type="molecule type" value="Genomic_DNA"/>
</dbReference>
<proteinExistence type="predicted"/>
<protein>
    <recommendedName>
        <fullName evidence="2">HAM1-like N-terminal domain-containing protein</fullName>
    </recommendedName>
</protein>
<accession>A0A1Y2ASV6</accession>
<keyword evidence="4" id="KW-1185">Reference proteome</keyword>
<dbReference type="PANTHER" id="PTHR31138">
    <property type="entry name" value="CHROMOSOME 19, WHOLE GENOME SHOTGUN SEQUENCE"/>
    <property type="match status" value="1"/>
</dbReference>
<gene>
    <name evidence="3" type="ORF">BCR39DRAFT_543419</name>
</gene>
<dbReference type="Pfam" id="PF19343">
    <property type="entry name" value="HAM1_N"/>
    <property type="match status" value="1"/>
</dbReference>
<evidence type="ECO:0000313" key="4">
    <source>
        <dbReference type="Proteomes" id="UP000193986"/>
    </source>
</evidence>
<feature type="region of interest" description="Disordered" evidence="1">
    <location>
        <begin position="687"/>
        <end position="762"/>
    </location>
</feature>
<dbReference type="AlphaFoldDB" id="A0A1Y2ASV6"/>
<evidence type="ECO:0000313" key="3">
    <source>
        <dbReference type="EMBL" id="ORY25632.1"/>
    </source>
</evidence>